<reference evidence="2 5" key="1">
    <citation type="submission" date="2017-12" db="EMBL/GenBank/DDBJ databases">
        <title>Complete genome sequence of Herbivorax saccincola GGR1, a novel Cellulosome-producing hydrolytic bacterium in a thermophilic biogas plant, established by Illumina and Nanopore MinION sequencing.</title>
        <authorList>
            <person name="Pechtl A."/>
            <person name="Ruckert C."/>
            <person name="Koeck D.E."/>
            <person name="Maus I."/>
            <person name="Winkler A."/>
            <person name="Kalinowski J."/>
            <person name="Puhler A."/>
            <person name="Schwarz W.W."/>
            <person name="Zverlov V.V."/>
            <person name="Schluter A."/>
            <person name="Liebl W."/>
        </authorList>
    </citation>
    <scope>NUCLEOTIDE SEQUENCE [LARGE SCALE GENOMIC DNA]</scope>
    <source>
        <strain evidence="2">GGR1</strain>
        <strain evidence="5">SR1</strain>
    </source>
</reference>
<sequence>MIIGGIAGRTSFIEVNTLFLISLDLGNMGCSENNANVCYSGNFSTVNLLLMIIIKYLSCLVFVYPYEFIHNIEK</sequence>
<evidence type="ECO:0000313" key="3">
    <source>
        <dbReference type="EMBL" id="AUG56166.1"/>
    </source>
</evidence>
<dbReference type="EMBL" id="NEMB01000003">
    <property type="protein sequence ID" value="PQQ65681.1"/>
    <property type="molecule type" value="Genomic_DNA"/>
</dbReference>
<evidence type="ECO:0000256" key="1">
    <source>
        <dbReference type="SAM" id="Phobius"/>
    </source>
</evidence>
<reference evidence="4 6" key="2">
    <citation type="journal article" date="2018" name="Syst. Appl. Microbiol.">
        <title>Characterization and high-quality draft genome sequence of Herbivorax saccincola A7, an anaerobic, alkaliphilic, thermophilic, cellulolytic, and xylanolytic bacterium.</title>
        <authorList>
            <person name="Aikawa S."/>
            <person name="Baramee S."/>
            <person name="Sermsathanaswadi J."/>
            <person name="Thianheng P."/>
            <person name="Tachaapaikoon C."/>
            <person name="Shikata A."/>
            <person name="Waeonukul R."/>
            <person name="Pason P."/>
            <person name="Ratanakhanokchai K."/>
            <person name="Kosugi A."/>
        </authorList>
    </citation>
    <scope>NUCLEOTIDE SEQUENCE [LARGE SCALE GENOMIC DNA]</scope>
    <source>
        <strain evidence="4 6">A7</strain>
    </source>
</reference>
<keyword evidence="1" id="KW-0472">Membrane</keyword>
<feature type="transmembrane region" description="Helical" evidence="1">
    <location>
        <begin position="46"/>
        <end position="66"/>
    </location>
</feature>
<accession>A0A2K9E1C4</accession>
<organism evidence="2 5">
    <name type="scientific">Acetivibrio saccincola</name>
    <dbReference type="NCBI Taxonomy" id="1677857"/>
    <lineage>
        <taxon>Bacteria</taxon>
        <taxon>Bacillati</taxon>
        <taxon>Bacillota</taxon>
        <taxon>Clostridia</taxon>
        <taxon>Eubacteriales</taxon>
        <taxon>Oscillospiraceae</taxon>
        <taxon>Acetivibrio</taxon>
    </lineage>
</organism>
<evidence type="ECO:0000313" key="5">
    <source>
        <dbReference type="Proteomes" id="UP000233534"/>
    </source>
</evidence>
<evidence type="ECO:0000313" key="6">
    <source>
        <dbReference type="Proteomes" id="UP000239720"/>
    </source>
</evidence>
<dbReference type="EMBL" id="CP025197">
    <property type="protein sequence ID" value="AUG56166.1"/>
    <property type="molecule type" value="Genomic_DNA"/>
</dbReference>
<keyword evidence="1" id="KW-0812">Transmembrane</keyword>
<gene>
    <name evidence="4" type="ORF">B9R14_02115</name>
    <name evidence="2" type="ORF">HVS_00920</name>
    <name evidence="3" type="ORF">HVS_00970</name>
</gene>
<evidence type="ECO:0000313" key="4">
    <source>
        <dbReference type="EMBL" id="PQQ65681.1"/>
    </source>
</evidence>
<name>A0A2K9E1C4_9FIRM</name>
<dbReference type="Proteomes" id="UP000239720">
    <property type="component" value="Unassembled WGS sequence"/>
</dbReference>
<dbReference type="KEGG" id="hsc:HVS_00920"/>
<evidence type="ECO:0000313" key="2">
    <source>
        <dbReference type="EMBL" id="AUG56158.1"/>
    </source>
</evidence>
<proteinExistence type="predicted"/>
<protein>
    <submittedName>
        <fullName evidence="2">Uncharacterized protein</fullName>
    </submittedName>
</protein>
<keyword evidence="1" id="KW-1133">Transmembrane helix</keyword>
<dbReference type="EMBL" id="CP025197">
    <property type="protein sequence ID" value="AUG56158.1"/>
    <property type="molecule type" value="Genomic_DNA"/>
</dbReference>
<dbReference type="Proteomes" id="UP000233534">
    <property type="component" value="Chromosome"/>
</dbReference>
<dbReference type="AlphaFoldDB" id="A0A2K9E1C4"/>
<keyword evidence="5" id="KW-1185">Reference proteome</keyword>
<dbReference type="KEGG" id="hsc:HVS_00970"/>